<gene>
    <name evidence="1" type="ORF">NLJ89_g10255</name>
</gene>
<dbReference type="AlphaFoldDB" id="A0A9W8MQG1"/>
<protein>
    <submittedName>
        <fullName evidence="1">Uncharacterized protein</fullName>
    </submittedName>
</protein>
<evidence type="ECO:0000313" key="2">
    <source>
        <dbReference type="Proteomes" id="UP001148786"/>
    </source>
</evidence>
<name>A0A9W8MQG1_9AGAR</name>
<keyword evidence="2" id="KW-1185">Reference proteome</keyword>
<proteinExistence type="predicted"/>
<evidence type="ECO:0000313" key="1">
    <source>
        <dbReference type="EMBL" id="KAJ3498150.1"/>
    </source>
</evidence>
<sequence>MLPAPIYKLPQELIDRVVDLLYSMNGAYEDECRSYALVCRSFLSRSRSHIFRAITIGSSTSIRGKNRRRRTKKLEKILKNNPSIADYIQEVNLLVTDSDNTWVSSDSRWLRVHKLLMKSATPFRKLAVKGYSRGMNGPLVSLSKKFTPFLFPFVTSLHLNRLSGIPILALSGFLHLEELALISVKLDDSTRRLPDSVQRPSLRLLDVSNSGDAIEMLTKEHPEESHGPIDFSRLRVLKADFALFKDIPTVQKILNVSHGSIEEITLLPRTMPVEVVGEYDAEDILGGLNAMLQTINTAAARFELHIALEDSNYKHRRGFTASWDRFARELKRIANTVRMEVFLSFTYNIGDEDERDSGNLLLQEIQRQMRLQRHFDLVVGLLTTTSITQNSLKEWVFKRYLKLKQILLIWDLEQSYHKSYRLYLPISLSEPKDIKFQLLIGVCTSHNSGDYDYSAFRISARSRELPGHITHLVIYEYDVARSPFQITPIAEKVTTLFFGRHSTILGDILAFSEHQGELTLWNFVNDTYSKLDIGWKWRYTSVLALLISPAKFEINKRPLTAGRIIRTLIVGRSKIKRREDKPSYHFPDRNRKEDYDRLGADQIAGVRQGSNLVRVVISRHRPTIFAIASVTPLL</sequence>
<accession>A0A9W8MQG1</accession>
<dbReference type="Proteomes" id="UP001148786">
    <property type="component" value="Unassembled WGS sequence"/>
</dbReference>
<organism evidence="1 2">
    <name type="scientific">Agrocybe chaxingu</name>
    <dbReference type="NCBI Taxonomy" id="84603"/>
    <lineage>
        <taxon>Eukaryota</taxon>
        <taxon>Fungi</taxon>
        <taxon>Dikarya</taxon>
        <taxon>Basidiomycota</taxon>
        <taxon>Agaricomycotina</taxon>
        <taxon>Agaricomycetes</taxon>
        <taxon>Agaricomycetidae</taxon>
        <taxon>Agaricales</taxon>
        <taxon>Agaricineae</taxon>
        <taxon>Strophariaceae</taxon>
        <taxon>Agrocybe</taxon>
    </lineage>
</organism>
<comment type="caution">
    <text evidence="1">The sequence shown here is derived from an EMBL/GenBank/DDBJ whole genome shotgun (WGS) entry which is preliminary data.</text>
</comment>
<dbReference type="OrthoDB" id="2788229at2759"/>
<dbReference type="EMBL" id="JANKHO010001815">
    <property type="protein sequence ID" value="KAJ3498150.1"/>
    <property type="molecule type" value="Genomic_DNA"/>
</dbReference>
<reference evidence="1" key="1">
    <citation type="submission" date="2022-07" db="EMBL/GenBank/DDBJ databases">
        <title>Genome Sequence of Agrocybe chaxingu.</title>
        <authorList>
            <person name="Buettner E."/>
        </authorList>
    </citation>
    <scope>NUCLEOTIDE SEQUENCE</scope>
    <source>
        <strain evidence="1">MP-N11</strain>
    </source>
</reference>